<dbReference type="GO" id="GO:0005886">
    <property type="term" value="C:plasma membrane"/>
    <property type="evidence" value="ECO:0007669"/>
    <property type="project" value="UniProtKB-SubCell"/>
</dbReference>
<protein>
    <submittedName>
        <fullName evidence="9">ABC transporter permease</fullName>
    </submittedName>
</protein>
<dbReference type="Proteomes" id="UP001216390">
    <property type="component" value="Chromosome"/>
</dbReference>
<dbReference type="Gene3D" id="1.10.3720.10">
    <property type="entry name" value="MetI-like"/>
    <property type="match status" value="1"/>
</dbReference>
<feature type="transmembrane region" description="Helical" evidence="6">
    <location>
        <begin position="41"/>
        <end position="61"/>
    </location>
</feature>
<keyword evidence="5 6" id="KW-0472">Membrane</keyword>
<reference evidence="9" key="1">
    <citation type="submission" date="2023-01" db="EMBL/GenBank/DDBJ databases">
        <title>The diversity of Class Acidimicrobiia in South China Sea sediment environments and the proposal of Iamia marina sp. nov., a novel species of the genus Iamia.</title>
        <authorList>
            <person name="He Y."/>
            <person name="Tian X."/>
        </authorList>
    </citation>
    <scope>NUCLEOTIDE SEQUENCE</scope>
    <source>
        <strain evidence="9">DSM 19957</strain>
    </source>
</reference>
<dbReference type="KEGG" id="ima:PO878_01960"/>
<organism evidence="9 10">
    <name type="scientific">Iamia majanohamensis</name>
    <dbReference type="NCBI Taxonomy" id="467976"/>
    <lineage>
        <taxon>Bacteria</taxon>
        <taxon>Bacillati</taxon>
        <taxon>Actinomycetota</taxon>
        <taxon>Acidimicrobiia</taxon>
        <taxon>Acidimicrobiales</taxon>
        <taxon>Iamiaceae</taxon>
        <taxon>Iamia</taxon>
    </lineage>
</organism>
<evidence type="ECO:0000256" key="3">
    <source>
        <dbReference type="ARBA" id="ARBA00022692"/>
    </source>
</evidence>
<feature type="region of interest" description="Disordered" evidence="7">
    <location>
        <begin position="1"/>
        <end position="36"/>
    </location>
</feature>
<feature type="compositionally biased region" description="Acidic residues" evidence="7">
    <location>
        <begin position="16"/>
        <end position="27"/>
    </location>
</feature>
<dbReference type="PANTHER" id="PTHR30177:SF4">
    <property type="entry name" value="OSMOPROTECTANT IMPORT PERMEASE PROTEIN OSMW"/>
    <property type="match status" value="1"/>
</dbReference>
<feature type="transmembrane region" description="Helical" evidence="6">
    <location>
        <begin position="259"/>
        <end position="287"/>
    </location>
</feature>
<dbReference type="EMBL" id="CP116942">
    <property type="protein sequence ID" value="WCO67483.1"/>
    <property type="molecule type" value="Genomic_DNA"/>
</dbReference>
<feature type="transmembrane region" description="Helical" evidence="6">
    <location>
        <begin position="307"/>
        <end position="329"/>
    </location>
</feature>
<dbReference type="InterPro" id="IPR051204">
    <property type="entry name" value="ABC_transp_perm/SBD"/>
</dbReference>
<dbReference type="AlphaFoldDB" id="A0AAE9YAB9"/>
<keyword evidence="2 6" id="KW-0813">Transport</keyword>
<dbReference type="SUPFAM" id="SSF161098">
    <property type="entry name" value="MetI-like"/>
    <property type="match status" value="1"/>
</dbReference>
<comment type="subcellular location">
    <subcellularLocation>
        <location evidence="6">Cell membrane</location>
        <topology evidence="6">Multi-pass membrane protein</topology>
    </subcellularLocation>
    <subcellularLocation>
        <location evidence="1">Membrane</location>
        <topology evidence="1">Multi-pass membrane protein</topology>
    </subcellularLocation>
</comment>
<evidence type="ECO:0000256" key="4">
    <source>
        <dbReference type="ARBA" id="ARBA00022989"/>
    </source>
</evidence>
<evidence type="ECO:0000313" key="9">
    <source>
        <dbReference type="EMBL" id="WCO67483.1"/>
    </source>
</evidence>
<dbReference type="CDD" id="cd06261">
    <property type="entry name" value="TM_PBP2"/>
    <property type="match status" value="1"/>
</dbReference>
<keyword evidence="3 6" id="KW-0812">Transmembrane</keyword>
<evidence type="ECO:0000256" key="6">
    <source>
        <dbReference type="RuleBase" id="RU363032"/>
    </source>
</evidence>
<keyword evidence="4 6" id="KW-1133">Transmembrane helix</keyword>
<feature type="domain" description="ABC transmembrane type-1" evidence="8">
    <location>
        <begin position="84"/>
        <end position="326"/>
    </location>
</feature>
<dbReference type="GO" id="GO:0055085">
    <property type="term" value="P:transmembrane transport"/>
    <property type="evidence" value="ECO:0007669"/>
    <property type="project" value="InterPro"/>
</dbReference>
<gene>
    <name evidence="9" type="ORF">PO878_01960</name>
</gene>
<dbReference type="PANTHER" id="PTHR30177">
    <property type="entry name" value="GLYCINE BETAINE/L-PROLINE TRANSPORT SYSTEM PERMEASE PROTEIN PROW"/>
    <property type="match status" value="1"/>
</dbReference>
<accession>A0AAE9YAB9</accession>
<evidence type="ECO:0000256" key="5">
    <source>
        <dbReference type="ARBA" id="ARBA00023136"/>
    </source>
</evidence>
<name>A0AAE9YAB9_9ACTN</name>
<comment type="similarity">
    <text evidence="6">Belongs to the binding-protein-dependent transport system permease family.</text>
</comment>
<evidence type="ECO:0000256" key="7">
    <source>
        <dbReference type="SAM" id="MobiDB-lite"/>
    </source>
</evidence>
<evidence type="ECO:0000256" key="2">
    <source>
        <dbReference type="ARBA" id="ARBA00022448"/>
    </source>
</evidence>
<keyword evidence="10" id="KW-1185">Reference proteome</keyword>
<dbReference type="InterPro" id="IPR035906">
    <property type="entry name" value="MetI-like_sf"/>
</dbReference>
<dbReference type="GO" id="GO:0031460">
    <property type="term" value="P:glycine betaine transport"/>
    <property type="evidence" value="ECO:0007669"/>
    <property type="project" value="TreeGrafter"/>
</dbReference>
<evidence type="ECO:0000259" key="8">
    <source>
        <dbReference type="PROSITE" id="PS50928"/>
    </source>
</evidence>
<feature type="transmembrane region" description="Helical" evidence="6">
    <location>
        <begin position="88"/>
        <end position="109"/>
    </location>
</feature>
<feature type="compositionally biased region" description="Polar residues" evidence="7">
    <location>
        <begin position="1"/>
        <end position="13"/>
    </location>
</feature>
<proteinExistence type="inferred from homology"/>
<feature type="transmembrane region" description="Helical" evidence="6">
    <location>
        <begin position="154"/>
        <end position="173"/>
    </location>
</feature>
<evidence type="ECO:0000313" key="10">
    <source>
        <dbReference type="Proteomes" id="UP001216390"/>
    </source>
</evidence>
<dbReference type="RefSeq" id="WP_272737004.1">
    <property type="nucleotide sequence ID" value="NZ_CP116942.1"/>
</dbReference>
<sequence length="338" mass="35537">MSTVLESTAGSRSQGEEPEGTEAEEPEATSPDEVTSGTGNLALIVTPVIIVVLSGLLAFYVSSSEKGFSERSALDWDTKLYPQLMQHIRLTAVSTMLVLLIAIPLGILLTRPIFRKDAPKAGGRELPGFLGKPVQYLSPTALAFASIGQALPAYGLFILIFGAATAGYIPTLWQGFPGFAFPDVPFIDFPFIDVPLVNGFMGPGNSALISPAVISLTIFALLPVLRNTMVGIEQVDPAVIEAGRGMGMSRLQALRRIELPLAVPVILAGIRTALVINVGMATLAFLIGGGALGVTINSGLKLSRDLVTVTGAGMAALLALTVDWIAALVERFLRPKGL</sequence>
<dbReference type="InterPro" id="IPR000515">
    <property type="entry name" value="MetI-like"/>
</dbReference>
<feature type="transmembrane region" description="Helical" evidence="6">
    <location>
        <begin position="207"/>
        <end position="225"/>
    </location>
</feature>
<dbReference type="Pfam" id="PF00528">
    <property type="entry name" value="BPD_transp_1"/>
    <property type="match status" value="1"/>
</dbReference>
<dbReference type="PROSITE" id="PS50928">
    <property type="entry name" value="ABC_TM1"/>
    <property type="match status" value="1"/>
</dbReference>
<evidence type="ECO:0000256" key="1">
    <source>
        <dbReference type="ARBA" id="ARBA00004141"/>
    </source>
</evidence>